<dbReference type="Pfam" id="PF00202">
    <property type="entry name" value="Aminotran_3"/>
    <property type="match status" value="1"/>
</dbReference>
<reference evidence="5" key="2">
    <citation type="submission" date="2024-10" db="UniProtKB">
        <authorList>
            <consortium name="EnsemblProtists"/>
        </authorList>
    </citation>
    <scope>IDENTIFICATION</scope>
</reference>
<dbReference type="PANTHER" id="PTHR43094:SF1">
    <property type="entry name" value="AMINOTRANSFERASE CLASS-III"/>
    <property type="match status" value="1"/>
</dbReference>
<dbReference type="RefSeq" id="XP_005761093.1">
    <property type="nucleotide sequence ID" value="XM_005761036.1"/>
</dbReference>
<dbReference type="Proteomes" id="UP000013827">
    <property type="component" value="Unassembled WGS sequence"/>
</dbReference>
<dbReference type="STRING" id="2903.R1DIY9"/>
<protein>
    <submittedName>
        <fullName evidence="5">Uncharacterized protein</fullName>
    </submittedName>
</protein>
<dbReference type="SUPFAM" id="SSF53383">
    <property type="entry name" value="PLP-dependent transferases"/>
    <property type="match status" value="1"/>
</dbReference>
<dbReference type="PaxDb" id="2903-EOD08664"/>
<dbReference type="GO" id="GO:0030170">
    <property type="term" value="F:pyridoxal phosphate binding"/>
    <property type="evidence" value="ECO:0007669"/>
    <property type="project" value="InterPro"/>
</dbReference>
<evidence type="ECO:0000256" key="4">
    <source>
        <dbReference type="SAM" id="SignalP"/>
    </source>
</evidence>
<dbReference type="InterPro" id="IPR015424">
    <property type="entry name" value="PyrdxlP-dep_Trfase"/>
</dbReference>
<keyword evidence="4" id="KW-0732">Signal</keyword>
<feature type="signal peptide" evidence="4">
    <location>
        <begin position="1"/>
        <end position="21"/>
    </location>
</feature>
<dbReference type="InterPro" id="IPR015421">
    <property type="entry name" value="PyrdxlP-dep_Trfase_major"/>
</dbReference>
<dbReference type="HOGENOM" id="CLU_522171_0_0_1"/>
<dbReference type="Gene3D" id="3.40.640.10">
    <property type="entry name" value="Type I PLP-dependent aspartate aminotransferase-like (Major domain)"/>
    <property type="match status" value="1"/>
</dbReference>
<keyword evidence="6" id="KW-1185">Reference proteome</keyword>
<dbReference type="InterPro" id="IPR005814">
    <property type="entry name" value="Aminotrans_3"/>
</dbReference>
<proteinExistence type="inferred from homology"/>
<evidence type="ECO:0000313" key="5">
    <source>
        <dbReference type="EnsemblProtists" id="EOD08664"/>
    </source>
</evidence>
<evidence type="ECO:0000313" key="6">
    <source>
        <dbReference type="Proteomes" id="UP000013827"/>
    </source>
</evidence>
<accession>A0A0D3IBM9</accession>
<dbReference type="KEGG" id="ehx:EMIHUDRAFT_438290"/>
<name>A0A0D3IBM9_EMIH1</name>
<feature type="chain" id="PRO_5044224050" evidence="4">
    <location>
        <begin position="22"/>
        <end position="527"/>
    </location>
</feature>
<evidence type="ECO:0000256" key="1">
    <source>
        <dbReference type="ARBA" id="ARBA00008954"/>
    </source>
</evidence>
<dbReference type="GeneID" id="17254671"/>
<evidence type="ECO:0000256" key="2">
    <source>
        <dbReference type="RuleBase" id="RU003560"/>
    </source>
</evidence>
<dbReference type="OMA" id="CPRCCEL"/>
<dbReference type="EnsemblProtists" id="EOD08664">
    <property type="protein sequence ID" value="EOD08664"/>
    <property type="gene ID" value="EMIHUDRAFT_438290"/>
</dbReference>
<organism evidence="5 6">
    <name type="scientific">Emiliania huxleyi (strain CCMP1516)</name>
    <dbReference type="NCBI Taxonomy" id="280463"/>
    <lineage>
        <taxon>Eukaryota</taxon>
        <taxon>Haptista</taxon>
        <taxon>Haptophyta</taxon>
        <taxon>Prymnesiophyceae</taxon>
        <taxon>Isochrysidales</taxon>
        <taxon>Noelaerhabdaceae</taxon>
        <taxon>Emiliania</taxon>
    </lineage>
</organism>
<dbReference type="GO" id="GO:0005829">
    <property type="term" value="C:cytosol"/>
    <property type="evidence" value="ECO:0007669"/>
    <property type="project" value="TreeGrafter"/>
</dbReference>
<comment type="similarity">
    <text evidence="1 2">Belongs to the class-III pyridoxal-phosphate-dependent aminotransferase family.</text>
</comment>
<dbReference type="GO" id="GO:0008483">
    <property type="term" value="F:transaminase activity"/>
    <property type="evidence" value="ECO:0007669"/>
    <property type="project" value="InterPro"/>
</dbReference>
<keyword evidence="2" id="KW-0663">Pyridoxal phosphate</keyword>
<sequence length="527" mass="54016">MSLRAMVRLTALACATNPASALAPGGRSLVGGAFRVASAPAASASTAAASAAASAAAGYDNGRFAGRYALGKNLPPVKAKNGFRFARTDGEVRVLGGACSEVLSGPNLAELLRPGFELEVRAMEALRRGEPAESLSVHTSTGVPLQLEQFLAALGPHLPSKSGDWCVNLQAEGASAVHAAIDMALQMSGADLGSPSARTRVACGSSSYHGPASTSPGGGTPLGAQAKGLTHPVRYPVPSPFLRWRGEDEAAFHARMLADFNAYLDKYGHEVGVLLVEPQWGSSVAAMPWPPALLRDYISAAKARGIAVIADEIMCGLGRHGAEPAAGGTGCFLSECWDLQPDILTFGKGIGGGAGHLLSGAVVLEGASKLQGGPAGTAYQSHTYAGSSARALANGAALLASLEKWRPSVRAIEAAVAPIAAELNEASGGAVLAHGQGALWGGLFAHPDPQARTAANLEFKRLCAEARVLPYFVPVGGFMLTPRYDDDPDVYGAAVRDMADCALQAARSMGWAPSALLPVSKPAPRES</sequence>
<reference evidence="6" key="1">
    <citation type="journal article" date="2013" name="Nature">
        <title>Pan genome of the phytoplankton Emiliania underpins its global distribution.</title>
        <authorList>
            <person name="Read B.A."/>
            <person name="Kegel J."/>
            <person name="Klute M.J."/>
            <person name="Kuo A."/>
            <person name="Lefebvre S.C."/>
            <person name="Maumus F."/>
            <person name="Mayer C."/>
            <person name="Miller J."/>
            <person name="Monier A."/>
            <person name="Salamov A."/>
            <person name="Young J."/>
            <person name="Aguilar M."/>
            <person name="Claverie J.M."/>
            <person name="Frickenhaus S."/>
            <person name="Gonzalez K."/>
            <person name="Herman E.K."/>
            <person name="Lin Y.C."/>
            <person name="Napier J."/>
            <person name="Ogata H."/>
            <person name="Sarno A.F."/>
            <person name="Shmutz J."/>
            <person name="Schroeder D."/>
            <person name="de Vargas C."/>
            <person name="Verret F."/>
            <person name="von Dassow P."/>
            <person name="Valentin K."/>
            <person name="Van de Peer Y."/>
            <person name="Wheeler G."/>
            <person name="Dacks J.B."/>
            <person name="Delwiche C.F."/>
            <person name="Dyhrman S.T."/>
            <person name="Glockner G."/>
            <person name="John U."/>
            <person name="Richards T."/>
            <person name="Worden A.Z."/>
            <person name="Zhang X."/>
            <person name="Grigoriev I.V."/>
            <person name="Allen A.E."/>
            <person name="Bidle K."/>
            <person name="Borodovsky M."/>
            <person name="Bowler C."/>
            <person name="Brownlee C."/>
            <person name="Cock J.M."/>
            <person name="Elias M."/>
            <person name="Gladyshev V.N."/>
            <person name="Groth M."/>
            <person name="Guda C."/>
            <person name="Hadaegh A."/>
            <person name="Iglesias-Rodriguez M.D."/>
            <person name="Jenkins J."/>
            <person name="Jones B.M."/>
            <person name="Lawson T."/>
            <person name="Leese F."/>
            <person name="Lindquist E."/>
            <person name="Lobanov A."/>
            <person name="Lomsadze A."/>
            <person name="Malik S.B."/>
            <person name="Marsh M.E."/>
            <person name="Mackinder L."/>
            <person name="Mock T."/>
            <person name="Mueller-Roeber B."/>
            <person name="Pagarete A."/>
            <person name="Parker M."/>
            <person name="Probert I."/>
            <person name="Quesneville H."/>
            <person name="Raines C."/>
            <person name="Rensing S.A."/>
            <person name="Riano-Pachon D.M."/>
            <person name="Richier S."/>
            <person name="Rokitta S."/>
            <person name="Shiraiwa Y."/>
            <person name="Soanes D.M."/>
            <person name="van der Giezen M."/>
            <person name="Wahlund T.M."/>
            <person name="Williams B."/>
            <person name="Wilson W."/>
            <person name="Wolfe G."/>
            <person name="Wurch L.L."/>
        </authorList>
    </citation>
    <scope>NUCLEOTIDE SEQUENCE</scope>
</reference>
<dbReference type="AlphaFoldDB" id="A0A0D3IBM9"/>
<evidence type="ECO:0000256" key="3">
    <source>
        <dbReference type="SAM" id="MobiDB-lite"/>
    </source>
</evidence>
<feature type="region of interest" description="Disordered" evidence="3">
    <location>
        <begin position="203"/>
        <end position="227"/>
    </location>
</feature>
<dbReference type="PANTHER" id="PTHR43094">
    <property type="entry name" value="AMINOTRANSFERASE"/>
    <property type="match status" value="1"/>
</dbReference>